<dbReference type="SUPFAM" id="SSF52518">
    <property type="entry name" value="Thiamin diphosphate-binding fold (THDP-binding)"/>
    <property type="match status" value="1"/>
</dbReference>
<dbReference type="GO" id="GO:0006086">
    <property type="term" value="P:pyruvate decarboxylation to acetyl-CoA"/>
    <property type="evidence" value="ECO:0007669"/>
    <property type="project" value="InterPro"/>
</dbReference>
<comment type="cofactor">
    <cofactor evidence="1 5">
        <name>thiamine diphosphate</name>
        <dbReference type="ChEBI" id="CHEBI:58937"/>
    </cofactor>
</comment>
<dbReference type="EMBL" id="LJIG01022478">
    <property type="protein sequence ID" value="KRT80358.1"/>
    <property type="molecule type" value="Genomic_DNA"/>
</dbReference>
<accession>A0A0T6AZ09</accession>
<proteinExistence type="predicted"/>
<dbReference type="InterPro" id="IPR005475">
    <property type="entry name" value="Transketolase-like_Pyr-bd"/>
</dbReference>
<reference evidence="7 8" key="1">
    <citation type="submission" date="2015-09" db="EMBL/GenBank/DDBJ databases">
        <title>Draft genome of the scarab beetle Oryctes borbonicus.</title>
        <authorList>
            <person name="Meyer J.M."/>
            <person name="Markov G.V."/>
            <person name="Baskaran P."/>
            <person name="Herrmann M."/>
            <person name="Sommer R.J."/>
            <person name="Roedelsperger C."/>
        </authorList>
    </citation>
    <scope>NUCLEOTIDE SEQUENCE [LARGE SCALE GENOMIC DNA]</scope>
    <source>
        <strain evidence="7">OB123</strain>
        <tissue evidence="7">Whole animal</tissue>
    </source>
</reference>
<keyword evidence="5" id="KW-0670">Pyruvate</keyword>
<dbReference type="OrthoDB" id="10266385at2759"/>
<dbReference type="SMART" id="SM00861">
    <property type="entry name" value="Transket_pyr"/>
    <property type="match status" value="1"/>
</dbReference>
<dbReference type="EC" id="1.2.4.1" evidence="5"/>
<dbReference type="Proteomes" id="UP000051574">
    <property type="component" value="Unassembled WGS sequence"/>
</dbReference>
<dbReference type="FunFam" id="3.40.50.970:FF:000006">
    <property type="entry name" value="Pyruvate dehydrogenase E1 component subunit beta"/>
    <property type="match status" value="1"/>
</dbReference>
<dbReference type="Gene3D" id="3.40.50.970">
    <property type="match status" value="1"/>
</dbReference>
<dbReference type="CDD" id="cd07036">
    <property type="entry name" value="TPP_PYR_E1-PDHc-beta_like"/>
    <property type="match status" value="1"/>
</dbReference>
<dbReference type="GO" id="GO:0004739">
    <property type="term" value="F:pyruvate dehydrogenase (acetyl-transferring) activity"/>
    <property type="evidence" value="ECO:0007669"/>
    <property type="project" value="UniProtKB-UniRule"/>
</dbReference>
<dbReference type="InterPro" id="IPR027110">
    <property type="entry name" value="PDHB_mito-type"/>
</dbReference>
<dbReference type="PANTHER" id="PTHR11624">
    <property type="entry name" value="DEHYDROGENASE RELATED"/>
    <property type="match status" value="1"/>
</dbReference>
<keyword evidence="2 5" id="KW-0560">Oxidoreductase</keyword>
<evidence type="ECO:0000256" key="4">
    <source>
        <dbReference type="ARBA" id="ARBA00051231"/>
    </source>
</evidence>
<dbReference type="NCBIfam" id="NF006667">
    <property type="entry name" value="PRK09212.1"/>
    <property type="match status" value="1"/>
</dbReference>
<comment type="caution">
    <text evidence="7">The sequence shown here is derived from an EMBL/GenBank/DDBJ whole genome shotgun (WGS) entry which is preliminary data.</text>
</comment>
<evidence type="ECO:0000256" key="2">
    <source>
        <dbReference type="ARBA" id="ARBA00023002"/>
    </source>
</evidence>
<feature type="non-terminal residue" evidence="7">
    <location>
        <position position="240"/>
    </location>
</feature>
<keyword evidence="3 5" id="KW-0786">Thiamine pyrophosphate</keyword>
<dbReference type="Pfam" id="PF02779">
    <property type="entry name" value="Transket_pyr"/>
    <property type="match status" value="1"/>
</dbReference>
<gene>
    <name evidence="7" type="ORF">AMK59_7939</name>
</gene>
<feature type="domain" description="Transketolase-like pyrimidine-binding" evidence="6">
    <location>
        <begin position="32"/>
        <end position="207"/>
    </location>
</feature>
<dbReference type="InterPro" id="IPR029061">
    <property type="entry name" value="THDP-binding"/>
</dbReference>
<evidence type="ECO:0000256" key="5">
    <source>
        <dbReference type="RuleBase" id="RU364074"/>
    </source>
</evidence>
<evidence type="ECO:0000313" key="8">
    <source>
        <dbReference type="Proteomes" id="UP000051574"/>
    </source>
</evidence>
<name>A0A0T6AZ09_9SCAR</name>
<sequence length="240" mass="26269">MASITPMLLNNITKVLNKRAFSTTKILAAKQMTVRDALNSAIDEEMERDERVFILGEEVAMYDGAYKVTRGLWKKYGDKRVMDTPIAEMGFTGIAVGAAFAGLRPICEYMTWNFAMQSIDHVINSAAKTFYMSAGRVNVPIVFRGPNGAAAGVAAQHSQCYGAWYASVPGLKVVIPYTSEDAKGLLKAAIRDPDPVVCLEHELLYGVQYPMSDQALSKDFTIPIGKAKIERPGKHVTIVA</sequence>
<protein>
    <recommendedName>
        <fullName evidence="5">Pyruvate dehydrogenase E1 component subunit beta</fullName>
        <ecNumber evidence="5">1.2.4.1</ecNumber>
    </recommendedName>
</protein>
<keyword evidence="8" id="KW-1185">Reference proteome</keyword>
<evidence type="ECO:0000313" key="7">
    <source>
        <dbReference type="EMBL" id="KRT80358.1"/>
    </source>
</evidence>
<organism evidence="7 8">
    <name type="scientific">Oryctes borbonicus</name>
    <dbReference type="NCBI Taxonomy" id="1629725"/>
    <lineage>
        <taxon>Eukaryota</taxon>
        <taxon>Metazoa</taxon>
        <taxon>Ecdysozoa</taxon>
        <taxon>Arthropoda</taxon>
        <taxon>Hexapoda</taxon>
        <taxon>Insecta</taxon>
        <taxon>Pterygota</taxon>
        <taxon>Neoptera</taxon>
        <taxon>Endopterygota</taxon>
        <taxon>Coleoptera</taxon>
        <taxon>Polyphaga</taxon>
        <taxon>Scarabaeiformia</taxon>
        <taxon>Scarabaeidae</taxon>
        <taxon>Dynastinae</taxon>
        <taxon>Oryctes</taxon>
    </lineage>
</organism>
<evidence type="ECO:0000259" key="6">
    <source>
        <dbReference type="SMART" id="SM00861"/>
    </source>
</evidence>
<evidence type="ECO:0000256" key="1">
    <source>
        <dbReference type="ARBA" id="ARBA00001964"/>
    </source>
</evidence>
<dbReference type="AlphaFoldDB" id="A0A0T6AZ09"/>
<comment type="function">
    <text evidence="5">The pyruvate dehydrogenase complex catalyzes the overall conversion of pyruvate to acetyl-CoA and CO2.</text>
</comment>
<comment type="catalytic activity">
    <reaction evidence="4 5">
        <text>N(6)-[(R)-lipoyl]-L-lysyl-[protein] + pyruvate + H(+) = N(6)-[(R)-S(8)-acetyldihydrolipoyl]-L-lysyl-[protein] + CO2</text>
        <dbReference type="Rhea" id="RHEA:19189"/>
        <dbReference type="Rhea" id="RHEA-COMP:10474"/>
        <dbReference type="Rhea" id="RHEA-COMP:10478"/>
        <dbReference type="ChEBI" id="CHEBI:15361"/>
        <dbReference type="ChEBI" id="CHEBI:15378"/>
        <dbReference type="ChEBI" id="CHEBI:16526"/>
        <dbReference type="ChEBI" id="CHEBI:83099"/>
        <dbReference type="ChEBI" id="CHEBI:83111"/>
        <dbReference type="EC" id="1.2.4.1"/>
    </reaction>
</comment>
<dbReference type="PANTHER" id="PTHR11624:SF96">
    <property type="entry name" value="PYRUVATE DEHYDROGENASE E1 COMPONENT SUBUNIT BETA, MITOCHONDRIAL"/>
    <property type="match status" value="1"/>
</dbReference>
<evidence type="ECO:0000256" key="3">
    <source>
        <dbReference type="ARBA" id="ARBA00023052"/>
    </source>
</evidence>